<feature type="transmembrane region" description="Helical" evidence="1">
    <location>
        <begin position="49"/>
        <end position="66"/>
    </location>
</feature>
<gene>
    <name evidence="2" type="ORF">PKOR_00810</name>
</gene>
<protein>
    <recommendedName>
        <fullName evidence="4">WbuO protein</fullName>
    </recommendedName>
</protein>
<evidence type="ECO:0000256" key="1">
    <source>
        <dbReference type="SAM" id="Phobius"/>
    </source>
</evidence>
<dbReference type="RefSeq" id="WP_046308653.1">
    <property type="nucleotide sequence ID" value="NZ_CBCSCY010000044.1"/>
</dbReference>
<keyword evidence="1" id="KW-1133">Transmembrane helix</keyword>
<name>A0A0E3ZDX4_9BACT</name>
<keyword evidence="3" id="KW-1185">Reference proteome</keyword>
<sequence>MSFWLKFLLPGYYYFYSRLPRKSEQISWIIVFPALVLVGILLVSDANALHIIITYIIANFCWLNFYEIGYLENDAITIKLEKDPTLRIPQKEILFVQKNFNKLTLIRIITGAGLLTLIYILPVSKISFLMFTMALAGARLFFFLHNKIRSRFNVLTYHLLSTTKFFAFPLLLLPNHEQLVSLLIALYLSFPLPRTVEHAVKIRYKFVSLKKIVGDLDTFRLKYYFALIAFALVFYFFSDTLLARTVLVISLYYFFYRLVGFLMVRYGAYKRSKFKSHDWTEHKL</sequence>
<feature type="transmembrane region" description="Helical" evidence="1">
    <location>
        <begin position="221"/>
        <end position="238"/>
    </location>
</feature>
<dbReference type="AlphaFoldDB" id="A0A0E3ZDX4"/>
<evidence type="ECO:0000313" key="3">
    <source>
        <dbReference type="Proteomes" id="UP000033109"/>
    </source>
</evidence>
<dbReference type="KEGG" id="pko:PKOR_00810"/>
<reference evidence="2 3" key="1">
    <citation type="journal article" date="2015" name="Sci. Rep.">
        <title>Unraveling adaptation of Pontibacter korlensis to radiation and infertility in desert through complete genome and comparative transcriptomic analysis.</title>
        <authorList>
            <person name="Dai J."/>
            <person name="Dai W."/>
            <person name="Qiu C."/>
            <person name="Yang Z."/>
            <person name="Zhang Y."/>
            <person name="Zhou M."/>
            <person name="Zhang L."/>
            <person name="Fang C."/>
            <person name="Gao Q."/>
            <person name="Yang Q."/>
            <person name="Li X."/>
            <person name="Wang Z."/>
            <person name="Wang Z."/>
            <person name="Jia Z."/>
            <person name="Chen X."/>
        </authorList>
    </citation>
    <scope>NUCLEOTIDE SEQUENCE [LARGE SCALE GENOMIC DNA]</scope>
    <source>
        <strain evidence="2 3">X14-1T</strain>
    </source>
</reference>
<dbReference type="Proteomes" id="UP000033109">
    <property type="component" value="Chromosome"/>
</dbReference>
<feature type="transmembrane region" description="Helical" evidence="1">
    <location>
        <begin position="26"/>
        <end position="43"/>
    </location>
</feature>
<organism evidence="2 3">
    <name type="scientific">Pontibacter korlensis</name>
    <dbReference type="NCBI Taxonomy" id="400092"/>
    <lineage>
        <taxon>Bacteria</taxon>
        <taxon>Pseudomonadati</taxon>
        <taxon>Bacteroidota</taxon>
        <taxon>Cytophagia</taxon>
        <taxon>Cytophagales</taxon>
        <taxon>Hymenobacteraceae</taxon>
        <taxon>Pontibacter</taxon>
    </lineage>
</organism>
<dbReference type="HOGENOM" id="CLU_085356_0_0_10"/>
<dbReference type="PATRIC" id="fig|400092.3.peg.187"/>
<evidence type="ECO:0000313" key="2">
    <source>
        <dbReference type="EMBL" id="AKD01948.1"/>
    </source>
</evidence>
<keyword evidence="1" id="KW-0812">Transmembrane</keyword>
<dbReference type="OrthoDB" id="6194141at2"/>
<proteinExistence type="predicted"/>
<accession>A0A0E3ZDX4</accession>
<feature type="transmembrane region" description="Helical" evidence="1">
    <location>
        <begin position="100"/>
        <end position="120"/>
    </location>
</feature>
<dbReference type="EMBL" id="CP009621">
    <property type="protein sequence ID" value="AKD01948.1"/>
    <property type="molecule type" value="Genomic_DNA"/>
</dbReference>
<feature type="transmembrane region" description="Helical" evidence="1">
    <location>
        <begin position="126"/>
        <end position="142"/>
    </location>
</feature>
<dbReference type="STRING" id="400092.PKOR_00810"/>
<evidence type="ECO:0008006" key="4">
    <source>
        <dbReference type="Google" id="ProtNLM"/>
    </source>
</evidence>
<keyword evidence="1" id="KW-0472">Membrane</keyword>
<feature type="transmembrane region" description="Helical" evidence="1">
    <location>
        <begin position="250"/>
        <end position="268"/>
    </location>
</feature>